<keyword evidence="2" id="KW-1185">Reference proteome</keyword>
<reference evidence="1 2" key="1">
    <citation type="submission" date="2019-01" db="EMBL/GenBank/DDBJ databases">
        <title>Complete genome sequence of Erythrobacter flavus KJ5.</title>
        <authorList>
            <person name="Kanesaki Y."/>
            <person name="Brotosudarmo T."/>
            <person name="Moriuchi R."/>
            <person name="Awai K."/>
        </authorList>
    </citation>
    <scope>NUCLEOTIDE SEQUENCE [LARGE SCALE GENOMIC DNA]</scope>
    <source>
        <strain evidence="1 2">KJ5</strain>
    </source>
</reference>
<dbReference type="RefSeq" id="WP_130586765.1">
    <property type="nucleotide sequence ID" value="NZ_AP019389.1"/>
</dbReference>
<sequence length="316" mass="34834">MDTPTTDAMGAGEPEQGGVIPGVAGPSYSLWRMPCDSMPVLISVPHAGRCYPPEVLSALRDSDEAQLRLEDRYIDLIAKPVAAETQTSLMVAEAPRAMIDLNRSVEDIDWGMVRGASMRPVRHSLANRRSRNGLGLVPRRIPGMGEIWRRPLDKAQLENWIAGIYTPYHAALGRELERLRDRWGVALLVDLHSMPPLRKNHPQDRPAEFVIGDRFGASCDPGLVDLAIRYLANQGRRVAHNRPYSGGYVLDRYGQTTRGIHALQIEVCRSTYLDARLDQPSARAGAIVKLLGGLVRMLGTEVGSMGRGERMAQAAE</sequence>
<accession>A0A3T1CJK4</accession>
<dbReference type="GO" id="GO:0016787">
    <property type="term" value="F:hydrolase activity"/>
    <property type="evidence" value="ECO:0007669"/>
    <property type="project" value="UniProtKB-KW"/>
</dbReference>
<evidence type="ECO:0000313" key="1">
    <source>
        <dbReference type="EMBL" id="BBI21169.1"/>
    </source>
</evidence>
<dbReference type="Proteomes" id="UP000290057">
    <property type="component" value="Chromosome"/>
</dbReference>
<evidence type="ECO:0000313" key="2">
    <source>
        <dbReference type="Proteomes" id="UP000290057"/>
    </source>
</evidence>
<gene>
    <name evidence="1" type="ORF">EKJ_20160</name>
</gene>
<name>A0A3T1CJK4_9SPHN</name>
<dbReference type="SUPFAM" id="SSF53187">
    <property type="entry name" value="Zn-dependent exopeptidases"/>
    <property type="match status" value="1"/>
</dbReference>
<dbReference type="AlphaFoldDB" id="A0A3T1CJK4"/>
<dbReference type="Pfam" id="PF05013">
    <property type="entry name" value="FGase"/>
    <property type="match status" value="1"/>
</dbReference>
<organism evidence="1 2">
    <name type="scientific">Qipengyuania flava</name>
    <dbReference type="NCBI Taxonomy" id="192812"/>
    <lineage>
        <taxon>Bacteria</taxon>
        <taxon>Pseudomonadati</taxon>
        <taxon>Pseudomonadota</taxon>
        <taxon>Alphaproteobacteria</taxon>
        <taxon>Sphingomonadales</taxon>
        <taxon>Erythrobacteraceae</taxon>
        <taxon>Qipengyuania</taxon>
    </lineage>
</organism>
<dbReference type="InterPro" id="IPR007709">
    <property type="entry name" value="N-FG_amidohydro"/>
</dbReference>
<keyword evidence="1" id="KW-0378">Hydrolase</keyword>
<proteinExistence type="predicted"/>
<protein>
    <submittedName>
        <fullName evidence="1">N-formylglutamate amidohydrolase</fullName>
    </submittedName>
</protein>
<dbReference type="Gene3D" id="3.40.630.40">
    <property type="entry name" value="Zn-dependent exopeptidases"/>
    <property type="match status" value="1"/>
</dbReference>
<dbReference type="EMBL" id="AP019389">
    <property type="protein sequence ID" value="BBI21169.1"/>
    <property type="molecule type" value="Genomic_DNA"/>
</dbReference>